<feature type="transmembrane region" description="Helical" evidence="1">
    <location>
        <begin position="15"/>
        <end position="32"/>
    </location>
</feature>
<name>A0A1M5PVP5_9BRAD</name>
<accession>A0A1M5PVP5</accession>
<organism evidence="2 3">
    <name type="scientific">Bradyrhizobium erythrophlei</name>
    <dbReference type="NCBI Taxonomy" id="1437360"/>
    <lineage>
        <taxon>Bacteria</taxon>
        <taxon>Pseudomonadati</taxon>
        <taxon>Pseudomonadota</taxon>
        <taxon>Alphaproteobacteria</taxon>
        <taxon>Hyphomicrobiales</taxon>
        <taxon>Nitrobacteraceae</taxon>
        <taxon>Bradyrhizobium</taxon>
    </lineage>
</organism>
<evidence type="ECO:0000256" key="1">
    <source>
        <dbReference type="SAM" id="Phobius"/>
    </source>
</evidence>
<protein>
    <submittedName>
        <fullName evidence="2">Uncharacterized protein</fullName>
    </submittedName>
</protein>
<feature type="transmembrane region" description="Helical" evidence="1">
    <location>
        <begin position="92"/>
        <end position="114"/>
    </location>
</feature>
<feature type="transmembrane region" description="Helical" evidence="1">
    <location>
        <begin position="44"/>
        <end position="71"/>
    </location>
</feature>
<gene>
    <name evidence="2" type="ORF">SAMN05444169_5520</name>
</gene>
<dbReference type="RefSeq" id="WP_079568655.1">
    <property type="nucleotide sequence ID" value="NZ_LT670818.1"/>
</dbReference>
<dbReference type="EMBL" id="LT670818">
    <property type="protein sequence ID" value="SHH06117.1"/>
    <property type="molecule type" value="Genomic_DNA"/>
</dbReference>
<keyword evidence="1" id="KW-0812">Transmembrane</keyword>
<sequence length="158" mass="17277">MTALVGRIALQWERVYPLAACAVGLAVGYLYAPNWLHQLHAKEWAIENIFVAVFTLATVTAGFGLAIYTFLLTTESGFIGRAKKSIYYRQMLTYVVIAAGLSAGLALASVPGMVIKEAPEPHSLHAIYIAIWLAASCWTAAAVYRAGYLFSIFARQHH</sequence>
<reference evidence="2 3" key="1">
    <citation type="submission" date="2016-11" db="EMBL/GenBank/DDBJ databases">
        <authorList>
            <person name="Jaros S."/>
            <person name="Januszkiewicz K."/>
            <person name="Wedrychowicz H."/>
        </authorList>
    </citation>
    <scope>NUCLEOTIDE SEQUENCE [LARGE SCALE GENOMIC DNA]</scope>
    <source>
        <strain evidence="2 3">GAS242</strain>
    </source>
</reference>
<dbReference type="OrthoDB" id="9929694at2"/>
<evidence type="ECO:0000313" key="2">
    <source>
        <dbReference type="EMBL" id="SHH06117.1"/>
    </source>
</evidence>
<proteinExistence type="predicted"/>
<dbReference type="Proteomes" id="UP000190675">
    <property type="component" value="Chromosome I"/>
</dbReference>
<evidence type="ECO:0000313" key="3">
    <source>
        <dbReference type="Proteomes" id="UP000190675"/>
    </source>
</evidence>
<keyword evidence="1" id="KW-0472">Membrane</keyword>
<feature type="transmembrane region" description="Helical" evidence="1">
    <location>
        <begin position="126"/>
        <end position="150"/>
    </location>
</feature>
<dbReference type="AlphaFoldDB" id="A0A1M5PVP5"/>
<keyword evidence="1" id="KW-1133">Transmembrane helix</keyword>